<name>A0A1M6SU84_9ACTN</name>
<dbReference type="OrthoDB" id="7171245at2"/>
<dbReference type="EMBL" id="FQZK01000021">
    <property type="protein sequence ID" value="SHK48190.1"/>
    <property type="molecule type" value="Genomic_DNA"/>
</dbReference>
<dbReference type="Proteomes" id="UP000184452">
    <property type="component" value="Unassembled WGS sequence"/>
</dbReference>
<keyword evidence="2" id="KW-1185">Reference proteome</keyword>
<evidence type="ECO:0000313" key="2">
    <source>
        <dbReference type="Proteomes" id="UP000184452"/>
    </source>
</evidence>
<dbReference type="AlphaFoldDB" id="A0A1M6SU84"/>
<sequence>MKLLEKSVDKIQERRVRKAGIAFGDIWRDPDLAAGLPAVRAGDIAAARELLTVADPRRADLRLHVLSDACVPHLPALEERYGDDDPLLLLLGGTTRVKTAWEARGGGWASGVGKERFRRFFGLLEPAARPLARAAELAPEDPRPWNSLQWYGLGMQLGREALDRIWLELCARDSWHHGGRSSRLQVLCHKWQGSHEEMFAFARENAARSAPGDACLGLLPEAHKEHLMILIRDSGEIETYGDVKELVRGYFADPGIHGELADAADRWLSGDTASDPESAGVAHAFGAAFHHGGDLDRATRVLARAGRTIPPGALWEHVSPSPGSDLLAALGRCGLLHRPSG</sequence>
<evidence type="ECO:0008006" key="3">
    <source>
        <dbReference type="Google" id="ProtNLM"/>
    </source>
</evidence>
<proteinExistence type="predicted"/>
<gene>
    <name evidence="1" type="ORF">SAMN05421803_12125</name>
</gene>
<dbReference type="STRING" id="758803.SAMN05421803_12125"/>
<evidence type="ECO:0000313" key="1">
    <source>
        <dbReference type="EMBL" id="SHK48190.1"/>
    </source>
</evidence>
<protein>
    <recommendedName>
        <fullName evidence="3">DUF4034 domain-containing protein</fullName>
    </recommendedName>
</protein>
<organism evidence="1 2">
    <name type="scientific">Nocardiopsis flavescens</name>
    <dbReference type="NCBI Taxonomy" id="758803"/>
    <lineage>
        <taxon>Bacteria</taxon>
        <taxon>Bacillati</taxon>
        <taxon>Actinomycetota</taxon>
        <taxon>Actinomycetes</taxon>
        <taxon>Streptosporangiales</taxon>
        <taxon>Nocardiopsidaceae</taxon>
        <taxon>Nocardiopsis</taxon>
    </lineage>
</organism>
<reference evidence="1 2" key="1">
    <citation type="submission" date="2016-11" db="EMBL/GenBank/DDBJ databases">
        <authorList>
            <person name="Jaros S."/>
            <person name="Januszkiewicz K."/>
            <person name="Wedrychowicz H."/>
        </authorList>
    </citation>
    <scope>NUCLEOTIDE SEQUENCE [LARGE SCALE GENOMIC DNA]</scope>
    <source>
        <strain evidence="1 2">CGMCC 4.5723</strain>
    </source>
</reference>
<accession>A0A1M6SU84</accession>
<dbReference type="RefSeq" id="WP_143173472.1">
    <property type="nucleotide sequence ID" value="NZ_FQZK01000021.1"/>
</dbReference>